<dbReference type="EMBL" id="JAWDJX010000088">
    <property type="protein sequence ID" value="KAK3046531.1"/>
    <property type="molecule type" value="Genomic_DNA"/>
</dbReference>
<keyword evidence="2" id="KW-1185">Reference proteome</keyword>
<protein>
    <submittedName>
        <fullName evidence="1">Uncharacterized protein</fullName>
    </submittedName>
</protein>
<dbReference type="AlphaFoldDB" id="A0AAJ0D5D0"/>
<comment type="caution">
    <text evidence="1">The sequence shown here is derived from an EMBL/GenBank/DDBJ whole genome shotgun (WGS) entry which is preliminary data.</text>
</comment>
<name>A0AAJ0D5D0_9PEZI</name>
<evidence type="ECO:0000313" key="1">
    <source>
        <dbReference type="EMBL" id="KAK3046531.1"/>
    </source>
</evidence>
<dbReference type="Proteomes" id="UP001271007">
    <property type="component" value="Unassembled WGS sequence"/>
</dbReference>
<evidence type="ECO:0000313" key="2">
    <source>
        <dbReference type="Proteomes" id="UP001271007"/>
    </source>
</evidence>
<sequence>MSLPFLKLALRKPSLLRAAKIISTTGLATLTTGSTCYFLATRDQTFHHLDETTDPLALHPLTRSFNPHANKSLSDIYEARLPLSKIEPELLEDYRHGGSRLVERYCGGVLGGWGFAPQRYLSLRHAKQHGFSHSDELYTKAEIERSNFAEGVAISDHFTVIAKTPTSILFRGGSPSNSEGLREVDVLMQAVVEVDGKTEMAKLSLKCMFYNGIGRGSPPPLPEAITWAHLLYAKALAANGTAACRRS</sequence>
<accession>A0AAJ0D5D0</accession>
<reference evidence="1" key="1">
    <citation type="submission" date="2023-04" db="EMBL/GenBank/DDBJ databases">
        <title>Black Yeasts Isolated from many extreme environments.</title>
        <authorList>
            <person name="Coleine C."/>
            <person name="Stajich J.E."/>
            <person name="Selbmann L."/>
        </authorList>
    </citation>
    <scope>NUCLEOTIDE SEQUENCE</scope>
    <source>
        <strain evidence="1">CCFEE 5312</strain>
    </source>
</reference>
<organism evidence="1 2">
    <name type="scientific">Extremus antarcticus</name>
    <dbReference type="NCBI Taxonomy" id="702011"/>
    <lineage>
        <taxon>Eukaryota</taxon>
        <taxon>Fungi</taxon>
        <taxon>Dikarya</taxon>
        <taxon>Ascomycota</taxon>
        <taxon>Pezizomycotina</taxon>
        <taxon>Dothideomycetes</taxon>
        <taxon>Dothideomycetidae</taxon>
        <taxon>Mycosphaerellales</taxon>
        <taxon>Extremaceae</taxon>
        <taxon>Extremus</taxon>
    </lineage>
</organism>
<gene>
    <name evidence="1" type="ORF">LTR09_011986</name>
</gene>
<proteinExistence type="predicted"/>